<dbReference type="EMBL" id="JBHMEY010000042">
    <property type="protein sequence ID" value="MFB9097223.1"/>
    <property type="molecule type" value="Genomic_DNA"/>
</dbReference>
<proteinExistence type="predicted"/>
<keyword evidence="4" id="KW-1185">Reference proteome</keyword>
<keyword evidence="1" id="KW-1133">Transmembrane helix</keyword>
<protein>
    <submittedName>
        <fullName evidence="3">BatD family protein</fullName>
    </submittedName>
</protein>
<keyword evidence="1" id="KW-0472">Membrane</keyword>
<dbReference type="Proteomes" id="UP001589607">
    <property type="component" value="Unassembled WGS sequence"/>
</dbReference>
<reference evidence="3 4" key="1">
    <citation type="submission" date="2024-09" db="EMBL/GenBank/DDBJ databases">
        <authorList>
            <person name="Sun Q."/>
            <person name="Mori K."/>
        </authorList>
    </citation>
    <scope>NUCLEOTIDE SEQUENCE [LARGE SCALE GENOMIC DNA]</scope>
    <source>
        <strain evidence="3 4">CECT 7955</strain>
    </source>
</reference>
<accession>A0ABV5GPB2</accession>
<gene>
    <name evidence="3" type="ORF">ACFFVF_11905</name>
</gene>
<dbReference type="InterPro" id="IPR025738">
    <property type="entry name" value="BatD"/>
</dbReference>
<keyword evidence="2" id="KW-0732">Signal</keyword>
<keyword evidence="1" id="KW-0812">Transmembrane</keyword>
<feature type="transmembrane region" description="Helical" evidence="1">
    <location>
        <begin position="445"/>
        <end position="469"/>
    </location>
</feature>
<dbReference type="PANTHER" id="PTHR40940:SF2">
    <property type="entry name" value="BATD"/>
    <property type="match status" value="1"/>
</dbReference>
<dbReference type="RefSeq" id="WP_236457858.1">
    <property type="nucleotide sequence ID" value="NZ_CBCSGE010000005.1"/>
</dbReference>
<dbReference type="Pfam" id="PF13584">
    <property type="entry name" value="BatD"/>
    <property type="match status" value="2"/>
</dbReference>
<evidence type="ECO:0000256" key="1">
    <source>
        <dbReference type="SAM" id="Phobius"/>
    </source>
</evidence>
<dbReference type="PANTHER" id="PTHR40940">
    <property type="entry name" value="PROTEIN BATD-RELATED"/>
    <property type="match status" value="1"/>
</dbReference>
<name>A0ABV5GPB2_9FLAO</name>
<sequence>MKKLFFIVALFVQTLFFAQEIEFEAIVQKSTYHLNEKIRLIYSINADGDNFNPPSLADFIAEGPIYGRGGETVVVMVNGQTTVKRVVRTQNTFFLTPKKQGTFTIEPAEIEYEGKIYKSNPVKVTIIAPREIPKDPNDPDYVVGEGLHLVSEISKSSSFINEPITVVYKLYYERNFRLHNLTELESPKYSGFWSQNIDVKNIQHELVEYNGKQYGMAILKKVLLYPLEAGEKEIEALSVALEVSVPKREQFGPFVRTVFVPVTKNLSTGNKKVKVKAFPEEGKPVDFNGAIGKFELTMKPSKTELKSGEALDFDVSVTGTGNLKLFTLPKPEFPSAFEVFDPKHNEKVSTPISGMNGVISDTYTVVPQYKGKYKLKPLTFSYFDLATKTYKTITSEEIEINVLDNPDFKPTVSEVVENEKVKEVKSNVFQEIKTKAKFKKAEHKAFFGTVLFYGLLLVPFLIVPLIILVRKKKEAIDADEFGNRIKRNNKLAKKYLSEAKKQKGNKVPFYMAMEKALHNFLKAKLHIETSEMSKENIQELLENKHANQETINQFMILMNDCEFARYAPSTNESMQHDFEKAIEVISELEKQLV</sequence>
<evidence type="ECO:0000313" key="4">
    <source>
        <dbReference type="Proteomes" id="UP001589607"/>
    </source>
</evidence>
<feature type="signal peptide" evidence="2">
    <location>
        <begin position="1"/>
        <end position="18"/>
    </location>
</feature>
<feature type="chain" id="PRO_5045887074" evidence="2">
    <location>
        <begin position="19"/>
        <end position="593"/>
    </location>
</feature>
<comment type="caution">
    <text evidence="3">The sequence shown here is derived from an EMBL/GenBank/DDBJ whole genome shotgun (WGS) entry which is preliminary data.</text>
</comment>
<evidence type="ECO:0000313" key="3">
    <source>
        <dbReference type="EMBL" id="MFB9097223.1"/>
    </source>
</evidence>
<evidence type="ECO:0000256" key="2">
    <source>
        <dbReference type="SAM" id="SignalP"/>
    </source>
</evidence>
<organism evidence="3 4">
    <name type="scientific">Flavobacterium jumunjinense</name>
    <dbReference type="NCBI Taxonomy" id="998845"/>
    <lineage>
        <taxon>Bacteria</taxon>
        <taxon>Pseudomonadati</taxon>
        <taxon>Bacteroidota</taxon>
        <taxon>Flavobacteriia</taxon>
        <taxon>Flavobacteriales</taxon>
        <taxon>Flavobacteriaceae</taxon>
        <taxon>Flavobacterium</taxon>
    </lineage>
</organism>